<evidence type="ECO:0000256" key="7">
    <source>
        <dbReference type="ARBA" id="ARBA00022840"/>
    </source>
</evidence>
<comment type="caution">
    <text evidence="14">The sequence shown here is derived from an EMBL/GenBank/DDBJ whole genome shotgun (WGS) entry which is preliminary data.</text>
</comment>
<dbReference type="AlphaFoldDB" id="A0A1G1WEU4"/>
<evidence type="ECO:0000256" key="2">
    <source>
        <dbReference type="ARBA" id="ARBA00010280"/>
    </source>
</evidence>
<dbReference type="InterPro" id="IPR004733">
    <property type="entry name" value="PurM_cligase"/>
</dbReference>
<organism evidence="14 15">
    <name type="scientific">Candidatus Woykebacteria bacterium RBG_16_44_10</name>
    <dbReference type="NCBI Taxonomy" id="1802597"/>
    <lineage>
        <taxon>Bacteria</taxon>
        <taxon>Candidatus Woykeibacteriota</taxon>
    </lineage>
</organism>
<dbReference type="Pfam" id="PF02769">
    <property type="entry name" value="AIRS_C"/>
    <property type="match status" value="1"/>
</dbReference>
<evidence type="ECO:0000259" key="12">
    <source>
        <dbReference type="Pfam" id="PF00586"/>
    </source>
</evidence>
<comment type="similarity">
    <text evidence="2">Belongs to the AIR synthase family.</text>
</comment>
<dbReference type="Proteomes" id="UP000177588">
    <property type="component" value="Unassembled WGS sequence"/>
</dbReference>
<dbReference type="STRING" id="1802597.A2Z24_01495"/>
<dbReference type="CDD" id="cd02196">
    <property type="entry name" value="PurM"/>
    <property type="match status" value="1"/>
</dbReference>
<keyword evidence="5 14" id="KW-0436">Ligase</keyword>
<dbReference type="Gene3D" id="3.30.1330.10">
    <property type="entry name" value="PurM-like, N-terminal domain"/>
    <property type="match status" value="1"/>
</dbReference>
<dbReference type="EMBL" id="MHCT01000013">
    <property type="protein sequence ID" value="OGY26218.1"/>
    <property type="molecule type" value="Genomic_DNA"/>
</dbReference>
<protein>
    <recommendedName>
        <fullName evidence="4">Phosphoribosylformylglycinamidine cyclo-ligase</fullName>
        <ecNumber evidence="3">6.3.3.1</ecNumber>
    </recommendedName>
    <alternativeName>
        <fullName evidence="9">AIR synthase</fullName>
    </alternativeName>
    <alternativeName>
        <fullName evidence="10">AIRS</fullName>
    </alternativeName>
    <alternativeName>
        <fullName evidence="8">Phosphoribosyl-aminoimidazole synthetase</fullName>
    </alternativeName>
</protein>
<sequence>MRELTYEDSGVSLTRGDVASQDALRLTQQTFDETVTVDFGLPVIELIKVLQLPGRPLLHATMDGVGTKLMYAAACDAHDTVGIDLVAMCVDDHSRYNIRPICFAVYRGTNTIDENVFSLVTRGVVEGCKQAGVPYIAGETAEMPGFYSDSHYELVGVSVGVYEEGTIRRGQNTLPGDLLVALPSLGGGSNGFSLIRRFFPPEEVAAGKSLVSREEVLNPTPIYTRLVLEANRTYETIRGWAHITGGGLGERGKLASLLPEDLCARLDRKSWQVPPLFKKIQEVGGISDETMFSTFNMGLMMIAPVQKRSAAKVARFFESLGIPAAIVGRIEERRGVDKVEII</sequence>
<dbReference type="InterPro" id="IPR036921">
    <property type="entry name" value="PurM-like_N_sf"/>
</dbReference>
<evidence type="ECO:0000256" key="6">
    <source>
        <dbReference type="ARBA" id="ARBA00022741"/>
    </source>
</evidence>
<evidence type="ECO:0000256" key="8">
    <source>
        <dbReference type="ARBA" id="ARBA00031908"/>
    </source>
</evidence>
<accession>A0A1G1WEU4</accession>
<dbReference type="UniPathway" id="UPA00074">
    <property type="reaction ID" value="UER00129"/>
</dbReference>
<evidence type="ECO:0000256" key="10">
    <source>
        <dbReference type="ARBA" id="ARBA00033093"/>
    </source>
</evidence>
<dbReference type="PANTHER" id="PTHR10520">
    <property type="entry name" value="TRIFUNCTIONAL PURINE BIOSYNTHETIC PROTEIN ADENOSINE-3-RELATED"/>
    <property type="match status" value="1"/>
</dbReference>
<evidence type="ECO:0000256" key="11">
    <source>
        <dbReference type="ARBA" id="ARBA00049057"/>
    </source>
</evidence>
<dbReference type="EC" id="6.3.3.1" evidence="3"/>
<feature type="domain" description="PurM-like C-terminal" evidence="13">
    <location>
        <begin position="175"/>
        <end position="335"/>
    </location>
</feature>
<dbReference type="GO" id="GO:0004637">
    <property type="term" value="F:phosphoribosylamine-glycine ligase activity"/>
    <property type="evidence" value="ECO:0007669"/>
    <property type="project" value="TreeGrafter"/>
</dbReference>
<evidence type="ECO:0000259" key="13">
    <source>
        <dbReference type="Pfam" id="PF02769"/>
    </source>
</evidence>
<comment type="pathway">
    <text evidence="1">Purine metabolism; IMP biosynthesis via de novo pathway; 5-amino-1-(5-phospho-D-ribosyl)imidazole from N(2)-formyl-N(1)-(5-phospho-D-ribosyl)glycinamide: step 2/2.</text>
</comment>
<keyword evidence="7" id="KW-0067">ATP-binding</keyword>
<evidence type="ECO:0000256" key="9">
    <source>
        <dbReference type="ARBA" id="ARBA00032931"/>
    </source>
</evidence>
<dbReference type="GO" id="GO:0006189">
    <property type="term" value="P:'de novo' IMP biosynthetic process"/>
    <property type="evidence" value="ECO:0007669"/>
    <property type="project" value="UniProtKB-UniPathway"/>
</dbReference>
<comment type="catalytic activity">
    <reaction evidence="11">
        <text>2-formamido-N(1)-(5-O-phospho-beta-D-ribosyl)acetamidine + ATP = 5-amino-1-(5-phospho-beta-D-ribosyl)imidazole + ADP + phosphate + H(+)</text>
        <dbReference type="Rhea" id="RHEA:23032"/>
        <dbReference type="ChEBI" id="CHEBI:15378"/>
        <dbReference type="ChEBI" id="CHEBI:30616"/>
        <dbReference type="ChEBI" id="CHEBI:43474"/>
        <dbReference type="ChEBI" id="CHEBI:137981"/>
        <dbReference type="ChEBI" id="CHEBI:147287"/>
        <dbReference type="ChEBI" id="CHEBI:456216"/>
        <dbReference type="EC" id="6.3.3.1"/>
    </reaction>
</comment>
<dbReference type="GO" id="GO:0046084">
    <property type="term" value="P:adenine biosynthetic process"/>
    <property type="evidence" value="ECO:0007669"/>
    <property type="project" value="TreeGrafter"/>
</dbReference>
<dbReference type="SUPFAM" id="SSF56042">
    <property type="entry name" value="PurM C-terminal domain-like"/>
    <property type="match status" value="1"/>
</dbReference>
<evidence type="ECO:0000313" key="14">
    <source>
        <dbReference type="EMBL" id="OGY26218.1"/>
    </source>
</evidence>
<evidence type="ECO:0000256" key="5">
    <source>
        <dbReference type="ARBA" id="ARBA00022598"/>
    </source>
</evidence>
<name>A0A1G1WEU4_9BACT</name>
<keyword evidence="6" id="KW-0547">Nucleotide-binding</keyword>
<dbReference type="NCBIfam" id="TIGR00878">
    <property type="entry name" value="purM"/>
    <property type="match status" value="1"/>
</dbReference>
<evidence type="ECO:0000313" key="15">
    <source>
        <dbReference type="Proteomes" id="UP000177588"/>
    </source>
</evidence>
<dbReference type="GO" id="GO:0005829">
    <property type="term" value="C:cytosol"/>
    <property type="evidence" value="ECO:0007669"/>
    <property type="project" value="TreeGrafter"/>
</dbReference>
<dbReference type="Pfam" id="PF00586">
    <property type="entry name" value="AIRS"/>
    <property type="match status" value="1"/>
</dbReference>
<dbReference type="SUPFAM" id="SSF55326">
    <property type="entry name" value="PurM N-terminal domain-like"/>
    <property type="match status" value="1"/>
</dbReference>
<dbReference type="InterPro" id="IPR036676">
    <property type="entry name" value="PurM-like_C_sf"/>
</dbReference>
<feature type="domain" description="PurM-like N-terminal" evidence="12">
    <location>
        <begin position="49"/>
        <end position="160"/>
    </location>
</feature>
<dbReference type="InterPro" id="IPR010918">
    <property type="entry name" value="PurM-like_C_dom"/>
</dbReference>
<dbReference type="PANTHER" id="PTHR10520:SF12">
    <property type="entry name" value="TRIFUNCTIONAL PURINE BIOSYNTHETIC PROTEIN ADENOSINE-3"/>
    <property type="match status" value="1"/>
</dbReference>
<dbReference type="Gene3D" id="3.90.650.10">
    <property type="entry name" value="PurM-like C-terminal domain"/>
    <property type="match status" value="1"/>
</dbReference>
<dbReference type="InterPro" id="IPR016188">
    <property type="entry name" value="PurM-like_N"/>
</dbReference>
<reference evidence="14 15" key="1">
    <citation type="journal article" date="2016" name="Nat. Commun.">
        <title>Thousands of microbial genomes shed light on interconnected biogeochemical processes in an aquifer system.</title>
        <authorList>
            <person name="Anantharaman K."/>
            <person name="Brown C.T."/>
            <person name="Hug L.A."/>
            <person name="Sharon I."/>
            <person name="Castelle C.J."/>
            <person name="Probst A.J."/>
            <person name="Thomas B.C."/>
            <person name="Singh A."/>
            <person name="Wilkins M.J."/>
            <person name="Karaoz U."/>
            <person name="Brodie E.L."/>
            <person name="Williams K.H."/>
            <person name="Hubbard S.S."/>
            <person name="Banfield J.F."/>
        </authorList>
    </citation>
    <scope>NUCLEOTIDE SEQUENCE [LARGE SCALE GENOMIC DNA]</scope>
</reference>
<dbReference type="GO" id="GO:0004641">
    <property type="term" value="F:phosphoribosylformylglycinamidine cyclo-ligase activity"/>
    <property type="evidence" value="ECO:0007669"/>
    <property type="project" value="UniProtKB-EC"/>
</dbReference>
<dbReference type="GO" id="GO:0005524">
    <property type="term" value="F:ATP binding"/>
    <property type="evidence" value="ECO:0007669"/>
    <property type="project" value="UniProtKB-KW"/>
</dbReference>
<proteinExistence type="inferred from homology"/>
<gene>
    <name evidence="14" type="ORF">A2Z24_01495</name>
</gene>
<evidence type="ECO:0000256" key="3">
    <source>
        <dbReference type="ARBA" id="ARBA00013047"/>
    </source>
</evidence>
<evidence type="ECO:0000256" key="4">
    <source>
        <dbReference type="ARBA" id="ARBA00020367"/>
    </source>
</evidence>
<evidence type="ECO:0000256" key="1">
    <source>
        <dbReference type="ARBA" id="ARBA00004686"/>
    </source>
</evidence>